<evidence type="ECO:0000256" key="9">
    <source>
        <dbReference type="ARBA" id="ARBA00048453"/>
    </source>
</evidence>
<keyword evidence="13" id="KW-1185">Reference proteome</keyword>
<evidence type="ECO:0000256" key="6">
    <source>
        <dbReference type="ARBA" id="ARBA00014680"/>
    </source>
</evidence>
<dbReference type="InterPro" id="IPR035902">
    <property type="entry name" value="Nuc_phospho_transferase"/>
</dbReference>
<evidence type="ECO:0000256" key="7">
    <source>
        <dbReference type="ARBA" id="ARBA00022676"/>
    </source>
</evidence>
<evidence type="ECO:0000256" key="2">
    <source>
        <dbReference type="ARBA" id="ARBA00003877"/>
    </source>
</evidence>
<keyword evidence="7" id="KW-0328">Glycosyltransferase</keyword>
<dbReference type="Pfam" id="PF02885">
    <property type="entry name" value="Glycos_trans_3N"/>
    <property type="match status" value="1"/>
</dbReference>
<dbReference type="Gene3D" id="1.20.970.10">
    <property type="entry name" value="Transferase, Pyrimidine Nucleoside Phosphorylase, Chain C"/>
    <property type="match status" value="1"/>
</dbReference>
<dbReference type="PIRSF" id="PIRSF000478">
    <property type="entry name" value="TP_PyNP"/>
    <property type="match status" value="1"/>
</dbReference>
<dbReference type="GO" id="GO:0004645">
    <property type="term" value="F:1,4-alpha-oligoglucan phosphorylase activity"/>
    <property type="evidence" value="ECO:0007669"/>
    <property type="project" value="InterPro"/>
</dbReference>
<protein>
    <recommendedName>
        <fullName evidence="6">Pyrimidine-nucleoside phosphorylase</fullName>
        <ecNumber evidence="5">2.4.2.2</ecNumber>
    </recommendedName>
</protein>
<dbReference type="InterPro" id="IPR013102">
    <property type="entry name" value="PYNP_C"/>
</dbReference>
<gene>
    <name evidence="12" type="primary">deoA</name>
    <name evidence="12" type="ORF">Gferi_00170</name>
</gene>
<evidence type="ECO:0000256" key="10">
    <source>
        <dbReference type="ARBA" id="ARBA00048525"/>
    </source>
</evidence>
<organism evidence="12 13">
    <name type="scientific">Geosporobacter ferrireducens</name>
    <dbReference type="NCBI Taxonomy" id="1424294"/>
    <lineage>
        <taxon>Bacteria</taxon>
        <taxon>Bacillati</taxon>
        <taxon>Bacillota</taxon>
        <taxon>Clostridia</taxon>
        <taxon>Peptostreptococcales</taxon>
        <taxon>Thermotaleaceae</taxon>
        <taxon>Geosporobacter</taxon>
    </lineage>
</organism>
<reference evidence="12 13" key="1">
    <citation type="submission" date="2016-09" db="EMBL/GenBank/DDBJ databases">
        <title>Genomic analysis reveals versatility of anaerobic energy metabolism of Geosporobacter ferrireducens IRF9 of phylum Firmicutes.</title>
        <authorList>
            <person name="Kim S.-J."/>
        </authorList>
    </citation>
    <scope>NUCLEOTIDE SEQUENCE [LARGE SCALE GENOMIC DNA]</scope>
    <source>
        <strain evidence="12 13">IRF9</strain>
    </source>
</reference>
<comment type="subunit">
    <text evidence="4">Homodimer.</text>
</comment>
<sequence length="441" mass="47469">MRMYDVIYKKRQGMVLNKEEIEFFVTGYTNGTIPDYQASALMMAIYFNKMSKEETFYLTDAMMRSGDQIDLSQIEGIKVDKHSTGGVGDTTTLIVGPLVAACGVPVAKMSGRGLGHTGGTIDKLESIKGFHVEISNEEFLRNVNQIKLAVIGQSGDLAPADKKLYALRDVTATVDNISLIASSIMSKKLAAGANAILLDVKVGSGAFMKDFDSAVSLAMEMVEIGKAMGRETIAVLTDMDQPLGYAVGNSLEVQEAIEVLNNRGPEDLRTLCVKLASYMVLLAKKANTLAEAEATVIEMLDSGAALKKFKAFIQAQGGDLTAIDHPQQLPKARYKRNVVASVNGYIQSIKADDIGVAALSLGAGRETKDSTIDLAAGVMMYKKVGDLIKRGDVIAELHANNESKLDVANTTITNAITYSDRKVEKLKLIKAVVTDKGIQPL</sequence>
<dbReference type="SUPFAM" id="SSF52418">
    <property type="entry name" value="Nucleoside phosphorylase/phosphoribosyltransferase catalytic domain"/>
    <property type="match status" value="1"/>
</dbReference>
<dbReference type="InterPro" id="IPR036566">
    <property type="entry name" value="PYNP-like_C_sf"/>
</dbReference>
<keyword evidence="8" id="KW-0808">Transferase</keyword>
<dbReference type="STRING" id="1424294.Gferi_00170"/>
<dbReference type="Pfam" id="PF00591">
    <property type="entry name" value="Glycos_transf_3"/>
    <property type="match status" value="1"/>
</dbReference>
<feature type="domain" description="Pyrimidine nucleoside phosphorylase C-terminal" evidence="11">
    <location>
        <begin position="345"/>
        <end position="419"/>
    </location>
</feature>
<dbReference type="SUPFAM" id="SSF54680">
    <property type="entry name" value="Pyrimidine nucleoside phosphorylase C-terminal domain"/>
    <property type="match status" value="1"/>
</dbReference>
<dbReference type="GO" id="GO:0005829">
    <property type="term" value="C:cytosol"/>
    <property type="evidence" value="ECO:0007669"/>
    <property type="project" value="TreeGrafter"/>
</dbReference>
<dbReference type="RefSeq" id="WP_069973685.1">
    <property type="nucleotide sequence ID" value="NZ_CP017269.1"/>
</dbReference>
<evidence type="ECO:0000313" key="12">
    <source>
        <dbReference type="EMBL" id="AOT68131.1"/>
    </source>
</evidence>
<dbReference type="KEGG" id="gfe:Gferi_00170"/>
<dbReference type="Gene3D" id="3.90.1170.30">
    <property type="entry name" value="Pyrimidine nucleoside phosphorylase-like, C-terminal domain"/>
    <property type="match status" value="1"/>
</dbReference>
<dbReference type="FunFam" id="3.40.1030.10:FF:000003">
    <property type="entry name" value="Pyrimidine-nucleoside phosphorylase"/>
    <property type="match status" value="1"/>
</dbReference>
<evidence type="ECO:0000256" key="5">
    <source>
        <dbReference type="ARBA" id="ARBA00011889"/>
    </source>
</evidence>
<dbReference type="EMBL" id="CP017269">
    <property type="protein sequence ID" value="AOT68131.1"/>
    <property type="molecule type" value="Genomic_DNA"/>
</dbReference>
<dbReference type="InterPro" id="IPR000312">
    <property type="entry name" value="Glycosyl_Trfase_fam3"/>
</dbReference>
<comment type="function">
    <text evidence="2">Catalyzes phosphorolysis of the pyrimidine nucleosides uridine, thymidine and 2'-deoxyuridine with the formation of the corresponding pyrimidine base and ribose-1-phosphate.</text>
</comment>
<dbReference type="SMART" id="SM00941">
    <property type="entry name" value="PYNP_C"/>
    <property type="match status" value="1"/>
</dbReference>
<evidence type="ECO:0000256" key="4">
    <source>
        <dbReference type="ARBA" id="ARBA00011738"/>
    </source>
</evidence>
<evidence type="ECO:0000256" key="3">
    <source>
        <dbReference type="ARBA" id="ARBA00006915"/>
    </source>
</evidence>
<dbReference type="PANTHER" id="PTHR10515:SF0">
    <property type="entry name" value="THYMIDINE PHOSPHORYLASE"/>
    <property type="match status" value="1"/>
</dbReference>
<dbReference type="GO" id="GO:0006206">
    <property type="term" value="P:pyrimidine nucleobase metabolic process"/>
    <property type="evidence" value="ECO:0007669"/>
    <property type="project" value="InterPro"/>
</dbReference>
<comment type="catalytic activity">
    <reaction evidence="10">
        <text>thymidine + phosphate = 2-deoxy-alpha-D-ribose 1-phosphate + thymine</text>
        <dbReference type="Rhea" id="RHEA:16037"/>
        <dbReference type="ChEBI" id="CHEBI:17748"/>
        <dbReference type="ChEBI" id="CHEBI:17821"/>
        <dbReference type="ChEBI" id="CHEBI:43474"/>
        <dbReference type="ChEBI" id="CHEBI:57259"/>
        <dbReference type="EC" id="2.4.2.2"/>
    </reaction>
</comment>
<accession>A0A1D8GB43</accession>
<dbReference type="InterPro" id="IPR036320">
    <property type="entry name" value="Glycosyl_Trfase_fam3_N_dom_sf"/>
</dbReference>
<dbReference type="InterPro" id="IPR017872">
    <property type="entry name" value="Pyrmidine_PPase_CS"/>
</dbReference>
<evidence type="ECO:0000313" key="13">
    <source>
        <dbReference type="Proteomes" id="UP000095743"/>
    </source>
</evidence>
<name>A0A1D8GB43_9FIRM</name>
<dbReference type="Pfam" id="PF07831">
    <property type="entry name" value="PYNP_C"/>
    <property type="match status" value="1"/>
</dbReference>
<dbReference type="InterPro" id="IPR018090">
    <property type="entry name" value="Pyrmidine_PPas_bac/euk"/>
</dbReference>
<comment type="catalytic activity">
    <reaction evidence="9">
        <text>uridine + phosphate = alpha-D-ribose 1-phosphate + uracil</text>
        <dbReference type="Rhea" id="RHEA:24388"/>
        <dbReference type="ChEBI" id="CHEBI:16704"/>
        <dbReference type="ChEBI" id="CHEBI:17568"/>
        <dbReference type="ChEBI" id="CHEBI:43474"/>
        <dbReference type="ChEBI" id="CHEBI:57720"/>
        <dbReference type="EC" id="2.4.2.2"/>
    </reaction>
</comment>
<dbReference type="EC" id="2.4.2.2" evidence="5"/>
<proteinExistence type="inferred from homology"/>
<evidence type="ECO:0000259" key="11">
    <source>
        <dbReference type="SMART" id="SM00941"/>
    </source>
</evidence>
<dbReference type="AlphaFoldDB" id="A0A1D8GB43"/>
<dbReference type="InterPro" id="IPR000053">
    <property type="entry name" value="Thymidine/pyrmidine_PPase"/>
</dbReference>
<dbReference type="InterPro" id="IPR017459">
    <property type="entry name" value="Glycosyl_Trfase_fam3_N_dom"/>
</dbReference>
<dbReference type="PANTHER" id="PTHR10515">
    <property type="entry name" value="THYMIDINE PHOSPHORYLASE"/>
    <property type="match status" value="1"/>
</dbReference>
<evidence type="ECO:0000256" key="8">
    <source>
        <dbReference type="ARBA" id="ARBA00022679"/>
    </source>
</evidence>
<dbReference type="SUPFAM" id="SSF47648">
    <property type="entry name" value="Nucleoside phosphorylase/phosphoribosyltransferase N-terminal domain"/>
    <property type="match status" value="1"/>
</dbReference>
<dbReference type="OrthoDB" id="9763887at2"/>
<dbReference type="Proteomes" id="UP000095743">
    <property type="component" value="Chromosome"/>
</dbReference>
<dbReference type="GO" id="GO:0006213">
    <property type="term" value="P:pyrimidine nucleoside metabolic process"/>
    <property type="evidence" value="ECO:0007669"/>
    <property type="project" value="InterPro"/>
</dbReference>
<comment type="similarity">
    <text evidence="3">Belongs to the thymidine/pyrimidine-nucleoside phosphorylase family.</text>
</comment>
<dbReference type="Gene3D" id="3.40.1030.10">
    <property type="entry name" value="Nucleoside phosphorylase/phosphoribosyltransferase catalytic domain"/>
    <property type="match status" value="1"/>
</dbReference>
<dbReference type="GO" id="GO:0009032">
    <property type="term" value="F:thymidine phosphorylase activity"/>
    <property type="evidence" value="ECO:0007669"/>
    <property type="project" value="TreeGrafter"/>
</dbReference>
<dbReference type="NCBIfam" id="NF004747">
    <property type="entry name" value="PRK06078.1"/>
    <property type="match status" value="1"/>
</dbReference>
<comment type="catalytic activity">
    <reaction evidence="1">
        <text>2'-deoxyuridine + phosphate = 2-deoxy-alpha-D-ribose 1-phosphate + uracil</text>
        <dbReference type="Rhea" id="RHEA:22824"/>
        <dbReference type="ChEBI" id="CHEBI:16450"/>
        <dbReference type="ChEBI" id="CHEBI:17568"/>
        <dbReference type="ChEBI" id="CHEBI:43474"/>
        <dbReference type="ChEBI" id="CHEBI:57259"/>
        <dbReference type="EC" id="2.4.2.2"/>
    </reaction>
</comment>
<dbReference type="PROSITE" id="PS00647">
    <property type="entry name" value="THYMID_PHOSPHORYLASE"/>
    <property type="match status" value="1"/>
</dbReference>
<dbReference type="NCBIfam" id="TIGR02644">
    <property type="entry name" value="Y_phosphoryl"/>
    <property type="match status" value="1"/>
</dbReference>
<evidence type="ECO:0000256" key="1">
    <source>
        <dbReference type="ARBA" id="ARBA00001066"/>
    </source>
</evidence>
<dbReference type="NCBIfam" id="NF004490">
    <property type="entry name" value="PRK05820.1"/>
    <property type="match status" value="1"/>
</dbReference>